<evidence type="ECO:0000259" key="9">
    <source>
        <dbReference type="PROSITE" id="PS50893"/>
    </source>
</evidence>
<dbReference type="GO" id="GO:0015421">
    <property type="term" value="F:ABC-type oligopeptide transporter activity"/>
    <property type="evidence" value="ECO:0007669"/>
    <property type="project" value="TreeGrafter"/>
</dbReference>
<dbReference type="InterPro" id="IPR011527">
    <property type="entry name" value="ABC1_TM_dom"/>
</dbReference>
<comment type="caution">
    <text evidence="11">The sequence shown here is derived from an EMBL/GenBank/DDBJ whole genome shotgun (WGS) entry which is preliminary data.</text>
</comment>
<dbReference type="GO" id="GO:0016887">
    <property type="term" value="F:ATP hydrolysis activity"/>
    <property type="evidence" value="ECO:0007669"/>
    <property type="project" value="InterPro"/>
</dbReference>
<dbReference type="Pfam" id="PF00005">
    <property type="entry name" value="ABC_tran"/>
    <property type="match status" value="1"/>
</dbReference>
<evidence type="ECO:0000256" key="2">
    <source>
        <dbReference type="ARBA" id="ARBA00022448"/>
    </source>
</evidence>
<reference evidence="11" key="1">
    <citation type="submission" date="2020-04" db="EMBL/GenBank/DDBJ databases">
        <authorList>
            <person name="Zhang T."/>
        </authorList>
    </citation>
    <scope>NUCLEOTIDE SEQUENCE</scope>
    <source>
        <strain evidence="11">HKST-UBA02</strain>
    </source>
</reference>
<dbReference type="InterPro" id="IPR039421">
    <property type="entry name" value="Type_1_exporter"/>
</dbReference>
<feature type="transmembrane region" description="Helical" evidence="8">
    <location>
        <begin position="253"/>
        <end position="273"/>
    </location>
</feature>
<dbReference type="PROSITE" id="PS50893">
    <property type="entry name" value="ABC_TRANSPORTER_2"/>
    <property type="match status" value="1"/>
</dbReference>
<comment type="subcellular location">
    <subcellularLocation>
        <location evidence="1">Cell membrane</location>
        <topology evidence="1">Multi-pass membrane protein</topology>
    </subcellularLocation>
</comment>
<evidence type="ECO:0000313" key="12">
    <source>
        <dbReference type="Proteomes" id="UP000739538"/>
    </source>
</evidence>
<feature type="transmembrane region" description="Helical" evidence="8">
    <location>
        <begin position="279"/>
        <end position="297"/>
    </location>
</feature>
<accession>A0A956NKQ6</accession>
<gene>
    <name evidence="11" type="ORF">KDA27_24075</name>
</gene>
<dbReference type="InterPro" id="IPR003439">
    <property type="entry name" value="ABC_transporter-like_ATP-bd"/>
</dbReference>
<keyword evidence="7 8" id="KW-0472">Membrane</keyword>
<dbReference type="Pfam" id="PF00664">
    <property type="entry name" value="ABC_membrane"/>
    <property type="match status" value="1"/>
</dbReference>
<dbReference type="PROSITE" id="PS00211">
    <property type="entry name" value="ABC_TRANSPORTER_1"/>
    <property type="match status" value="1"/>
</dbReference>
<evidence type="ECO:0000256" key="5">
    <source>
        <dbReference type="ARBA" id="ARBA00022840"/>
    </source>
</evidence>
<dbReference type="InterPro" id="IPR003593">
    <property type="entry name" value="AAA+_ATPase"/>
</dbReference>
<evidence type="ECO:0000256" key="8">
    <source>
        <dbReference type="SAM" id="Phobius"/>
    </source>
</evidence>
<dbReference type="InterPro" id="IPR027417">
    <property type="entry name" value="P-loop_NTPase"/>
</dbReference>
<evidence type="ECO:0000256" key="1">
    <source>
        <dbReference type="ARBA" id="ARBA00004651"/>
    </source>
</evidence>
<sequence length="586" mass="64749">MKTQRPGLRRLLEYARPHRRTVVLATAYSILNKILDLAPPLLIGAAVDVVVKREDSWVARFGFPEVESQLWILVIGTLIIWGLESLFEYLYSVQWRNLAQTVQHELRQDGYGHLQQLDLAFFEDSSTGGLMSILNDDINQLERFLDGGANDLLQVGTTVVVIGAIFFTLAPEVAAFAFLPMPFVLWGSFVFQKKLAPRYTVVRERVGLLNGLLSNNLSGIATIKSFTSESYEAGRVEEESGQYREANRRAIQLSSAFSPLIRMVIVMGFVFTLLLGGRAVMAGTLAVGAYSIMVFLTQRLLWPLTRLGQTVDLYQRAMASTHRVLDLLEIPIHVESGDQPLPKPVKGDVRFENVSFAYKNGIPVLKDVDLHAPAGQTIALVGATGSGKSSIVKLLLRFYEPQSGRITVDGLPIHEARLEELRGAIGLVSQDVFLFHGTVRENIAYGTFTATDDEIVTAAKAAEAHEFILELPDGYDTIVGERGQKLSGGQRQRISIARAVLKNPPILVLDEATSAVDNETEAAIQRSLARISRGRTAVVIAHRLSTIRHAYRTYVLDRGRVVETGTHDDLVEKDGVYAALWKVQTG</sequence>
<dbReference type="EMBL" id="JAGQHS010000226">
    <property type="protein sequence ID" value="MCA9758894.1"/>
    <property type="molecule type" value="Genomic_DNA"/>
</dbReference>
<dbReference type="PROSITE" id="PS50929">
    <property type="entry name" value="ABC_TM1F"/>
    <property type="match status" value="1"/>
</dbReference>
<reference evidence="11" key="2">
    <citation type="journal article" date="2021" name="Microbiome">
        <title>Successional dynamics and alternative stable states in a saline activated sludge microbial community over 9 years.</title>
        <authorList>
            <person name="Wang Y."/>
            <person name="Ye J."/>
            <person name="Ju F."/>
            <person name="Liu L."/>
            <person name="Boyd J.A."/>
            <person name="Deng Y."/>
            <person name="Parks D.H."/>
            <person name="Jiang X."/>
            <person name="Yin X."/>
            <person name="Woodcroft B.J."/>
            <person name="Tyson G.W."/>
            <person name="Hugenholtz P."/>
            <person name="Polz M.F."/>
            <person name="Zhang T."/>
        </authorList>
    </citation>
    <scope>NUCLEOTIDE SEQUENCE</scope>
    <source>
        <strain evidence="11">HKST-UBA02</strain>
    </source>
</reference>
<organism evidence="11 12">
    <name type="scientific">Eiseniibacteriota bacterium</name>
    <dbReference type="NCBI Taxonomy" id="2212470"/>
    <lineage>
        <taxon>Bacteria</taxon>
        <taxon>Candidatus Eiseniibacteriota</taxon>
    </lineage>
</organism>
<dbReference type="InterPro" id="IPR036640">
    <property type="entry name" value="ABC1_TM_sf"/>
</dbReference>
<evidence type="ECO:0000256" key="7">
    <source>
        <dbReference type="ARBA" id="ARBA00023136"/>
    </source>
</evidence>
<protein>
    <submittedName>
        <fullName evidence="11">ABC transporter ATP-binding protein</fullName>
    </submittedName>
</protein>
<feature type="transmembrane region" description="Helical" evidence="8">
    <location>
        <begin position="149"/>
        <end position="167"/>
    </location>
</feature>
<dbReference type="InterPro" id="IPR017871">
    <property type="entry name" value="ABC_transporter-like_CS"/>
</dbReference>
<keyword evidence="4" id="KW-0547">Nucleotide-binding</keyword>
<dbReference type="Proteomes" id="UP000739538">
    <property type="component" value="Unassembled WGS sequence"/>
</dbReference>
<dbReference type="PANTHER" id="PTHR43394">
    <property type="entry name" value="ATP-DEPENDENT PERMEASE MDL1, MITOCHONDRIAL"/>
    <property type="match status" value="1"/>
</dbReference>
<dbReference type="SMART" id="SM00382">
    <property type="entry name" value="AAA"/>
    <property type="match status" value="1"/>
</dbReference>
<feature type="domain" description="ABC transmembrane type-1" evidence="10">
    <location>
        <begin position="23"/>
        <end position="316"/>
    </location>
</feature>
<proteinExistence type="predicted"/>
<dbReference type="Gene3D" id="1.20.1560.10">
    <property type="entry name" value="ABC transporter type 1, transmembrane domain"/>
    <property type="match status" value="1"/>
</dbReference>
<dbReference type="CDD" id="cd18565">
    <property type="entry name" value="ABC_6TM_exporter_like"/>
    <property type="match status" value="1"/>
</dbReference>
<feature type="non-terminal residue" evidence="11">
    <location>
        <position position="586"/>
    </location>
</feature>
<dbReference type="GO" id="GO:0005886">
    <property type="term" value="C:plasma membrane"/>
    <property type="evidence" value="ECO:0007669"/>
    <property type="project" value="UniProtKB-SubCell"/>
</dbReference>
<evidence type="ECO:0000313" key="11">
    <source>
        <dbReference type="EMBL" id="MCA9758894.1"/>
    </source>
</evidence>
<dbReference type="SUPFAM" id="SSF52540">
    <property type="entry name" value="P-loop containing nucleoside triphosphate hydrolases"/>
    <property type="match status" value="1"/>
</dbReference>
<feature type="transmembrane region" description="Helical" evidence="8">
    <location>
        <begin position="70"/>
        <end position="91"/>
    </location>
</feature>
<dbReference type="FunFam" id="3.40.50.300:FF:000287">
    <property type="entry name" value="Multidrug ABC transporter ATP-binding protein"/>
    <property type="match status" value="1"/>
</dbReference>
<name>A0A956NKQ6_UNCEI</name>
<dbReference type="GO" id="GO:0005524">
    <property type="term" value="F:ATP binding"/>
    <property type="evidence" value="ECO:0007669"/>
    <property type="project" value="UniProtKB-KW"/>
</dbReference>
<feature type="domain" description="ABC transporter" evidence="9">
    <location>
        <begin position="349"/>
        <end position="583"/>
    </location>
</feature>
<evidence type="ECO:0000256" key="4">
    <source>
        <dbReference type="ARBA" id="ARBA00022741"/>
    </source>
</evidence>
<keyword evidence="3 8" id="KW-0812">Transmembrane</keyword>
<dbReference type="SUPFAM" id="SSF90123">
    <property type="entry name" value="ABC transporter transmembrane region"/>
    <property type="match status" value="1"/>
</dbReference>
<keyword evidence="2" id="KW-0813">Transport</keyword>
<dbReference type="PANTHER" id="PTHR43394:SF1">
    <property type="entry name" value="ATP-BINDING CASSETTE SUB-FAMILY B MEMBER 10, MITOCHONDRIAL"/>
    <property type="match status" value="1"/>
</dbReference>
<keyword evidence="5 11" id="KW-0067">ATP-binding</keyword>
<evidence type="ECO:0000256" key="6">
    <source>
        <dbReference type="ARBA" id="ARBA00022989"/>
    </source>
</evidence>
<feature type="transmembrane region" description="Helical" evidence="8">
    <location>
        <begin position="21"/>
        <end position="50"/>
    </location>
</feature>
<keyword evidence="6 8" id="KW-1133">Transmembrane helix</keyword>
<evidence type="ECO:0000259" key="10">
    <source>
        <dbReference type="PROSITE" id="PS50929"/>
    </source>
</evidence>
<feature type="transmembrane region" description="Helical" evidence="8">
    <location>
        <begin position="173"/>
        <end position="191"/>
    </location>
</feature>
<dbReference type="Gene3D" id="3.40.50.300">
    <property type="entry name" value="P-loop containing nucleotide triphosphate hydrolases"/>
    <property type="match status" value="1"/>
</dbReference>
<dbReference type="AlphaFoldDB" id="A0A956NKQ6"/>
<evidence type="ECO:0000256" key="3">
    <source>
        <dbReference type="ARBA" id="ARBA00022692"/>
    </source>
</evidence>